<evidence type="ECO:0000256" key="1">
    <source>
        <dbReference type="ARBA" id="ARBA00010165"/>
    </source>
</evidence>
<dbReference type="InterPro" id="IPR009212">
    <property type="entry name" value="Methylthioribose_kinase"/>
</dbReference>
<dbReference type="NCBIfam" id="TIGR01767">
    <property type="entry name" value="MTRK"/>
    <property type="match status" value="1"/>
</dbReference>
<dbReference type="GO" id="GO:0005524">
    <property type="term" value="F:ATP binding"/>
    <property type="evidence" value="ECO:0007669"/>
    <property type="project" value="UniProtKB-UniRule"/>
</dbReference>
<comment type="similarity">
    <text evidence="1 7">Belongs to the methylthioribose kinase family.</text>
</comment>
<comment type="caution">
    <text evidence="9">The sequence shown here is derived from an EMBL/GenBank/DDBJ whole genome shotgun (WGS) entry which is preliminary data.</text>
</comment>
<dbReference type="EC" id="2.7.1.100" evidence="7"/>
<dbReference type="EMBL" id="WJJP01000235">
    <property type="protein sequence ID" value="MBD3324432.1"/>
    <property type="molecule type" value="Genomic_DNA"/>
</dbReference>
<dbReference type="GO" id="GO:0046522">
    <property type="term" value="F:S-methyl-5-thioribose kinase activity"/>
    <property type="evidence" value="ECO:0007669"/>
    <property type="project" value="UniProtKB-UniRule"/>
</dbReference>
<evidence type="ECO:0000256" key="2">
    <source>
        <dbReference type="ARBA" id="ARBA00011738"/>
    </source>
</evidence>
<proteinExistence type="inferred from homology"/>
<feature type="binding site" evidence="7">
    <location>
        <position position="228"/>
    </location>
    <ligand>
        <name>substrate</name>
    </ligand>
</feature>
<keyword evidence="7" id="KW-0028">Amino-acid biosynthesis</keyword>
<accession>A0A9D5Q5N5</accession>
<dbReference type="AlphaFoldDB" id="A0A9D5Q5N5"/>
<dbReference type="SUPFAM" id="SSF56112">
    <property type="entry name" value="Protein kinase-like (PK-like)"/>
    <property type="match status" value="1"/>
</dbReference>
<keyword evidence="7" id="KW-0486">Methionine biosynthesis</keyword>
<dbReference type="PIRSF" id="PIRSF031134">
    <property type="entry name" value="MTRK"/>
    <property type="match status" value="1"/>
</dbReference>
<feature type="binding site" evidence="7">
    <location>
        <position position="55"/>
    </location>
    <ligand>
        <name>ATP</name>
        <dbReference type="ChEBI" id="CHEBI:30616"/>
    </ligand>
</feature>
<evidence type="ECO:0000256" key="4">
    <source>
        <dbReference type="ARBA" id="ARBA00022741"/>
    </source>
</evidence>
<name>A0A9D5Q5N5_9BACT</name>
<keyword evidence="6 7" id="KW-0067">ATP-binding</keyword>
<dbReference type="HAMAP" id="MF_01683">
    <property type="entry name" value="Salvage_MtnK"/>
    <property type="match status" value="1"/>
</dbReference>
<comment type="pathway">
    <text evidence="7">Amino-acid biosynthesis; L-methionine biosynthesis via salvage pathway; S-methyl-5-thio-alpha-D-ribose 1-phosphate from S-methyl-5'-thioadenosine (hydrolase route): step 2/2.</text>
</comment>
<dbReference type="Proteomes" id="UP000649604">
    <property type="component" value="Unassembled WGS sequence"/>
</dbReference>
<dbReference type="Gene3D" id="3.30.200.20">
    <property type="entry name" value="Phosphorylase Kinase, domain 1"/>
    <property type="match status" value="1"/>
</dbReference>
<keyword evidence="3 7" id="KW-0808">Transferase</keyword>
<keyword evidence="5 7" id="KW-0418">Kinase</keyword>
<dbReference type="PANTHER" id="PTHR34273">
    <property type="entry name" value="METHYLTHIORIBOSE KINASE"/>
    <property type="match status" value="1"/>
</dbReference>
<comment type="catalytic activity">
    <reaction evidence="7">
        <text>5-(methylsulfanyl)-D-ribose + ATP = 5-(methylsulfanyl)-alpha-D-ribose 1-phosphate + ADP + H(+)</text>
        <dbReference type="Rhea" id="RHEA:22312"/>
        <dbReference type="ChEBI" id="CHEBI:15378"/>
        <dbReference type="ChEBI" id="CHEBI:30616"/>
        <dbReference type="ChEBI" id="CHEBI:58533"/>
        <dbReference type="ChEBI" id="CHEBI:78440"/>
        <dbReference type="ChEBI" id="CHEBI:456216"/>
        <dbReference type="EC" id="2.7.1.100"/>
    </reaction>
</comment>
<feature type="binding site" evidence="7">
    <location>
        <position position="38"/>
    </location>
    <ligand>
        <name>ATP</name>
        <dbReference type="ChEBI" id="CHEBI:30616"/>
    </ligand>
</feature>
<dbReference type="InterPro" id="IPR002575">
    <property type="entry name" value="Aminoglycoside_PTrfase"/>
</dbReference>
<evidence type="ECO:0000259" key="8">
    <source>
        <dbReference type="Pfam" id="PF01636"/>
    </source>
</evidence>
<evidence type="ECO:0000256" key="5">
    <source>
        <dbReference type="ARBA" id="ARBA00022777"/>
    </source>
</evidence>
<evidence type="ECO:0000313" key="10">
    <source>
        <dbReference type="Proteomes" id="UP000649604"/>
    </source>
</evidence>
<protein>
    <recommendedName>
        <fullName evidence="7">Methylthioribose kinase</fullName>
        <shortName evidence="7">MTR kinase</shortName>
        <ecNumber evidence="7">2.7.1.100</ecNumber>
    </recommendedName>
</protein>
<evidence type="ECO:0000256" key="3">
    <source>
        <dbReference type="ARBA" id="ARBA00022679"/>
    </source>
</evidence>
<comment type="subunit">
    <text evidence="2 7">Homodimer.</text>
</comment>
<feature type="binding site" evidence="7">
    <location>
        <begin position="245"/>
        <end position="247"/>
    </location>
    <ligand>
        <name>ATP</name>
        <dbReference type="ChEBI" id="CHEBI:30616"/>
    </ligand>
</feature>
<dbReference type="InterPro" id="IPR011009">
    <property type="entry name" value="Kinase-like_dom_sf"/>
</dbReference>
<comment type="function">
    <text evidence="7">Catalyzes the phosphorylation of methylthioribose into methylthioribose-1-phosphate.</text>
</comment>
<evidence type="ECO:0000256" key="7">
    <source>
        <dbReference type="HAMAP-Rule" id="MF_01683"/>
    </source>
</evidence>
<dbReference type="Pfam" id="PF01636">
    <property type="entry name" value="APH"/>
    <property type="match status" value="1"/>
</dbReference>
<dbReference type="Gene3D" id="3.90.1200.10">
    <property type="match status" value="1"/>
</dbReference>
<feature type="domain" description="Aminoglycoside phosphotransferase" evidence="8">
    <location>
        <begin position="210"/>
        <end position="269"/>
    </location>
</feature>
<organism evidence="9 10">
    <name type="scientific">candidate division KSB3 bacterium</name>
    <dbReference type="NCBI Taxonomy" id="2044937"/>
    <lineage>
        <taxon>Bacteria</taxon>
        <taxon>candidate division KSB3</taxon>
    </lineage>
</organism>
<feature type="binding site" evidence="7">
    <location>
        <begin position="109"/>
        <end position="111"/>
    </location>
    <ligand>
        <name>ATP</name>
        <dbReference type="ChEBI" id="CHEBI:30616"/>
    </ligand>
</feature>
<evidence type="ECO:0000256" key="6">
    <source>
        <dbReference type="ARBA" id="ARBA00022840"/>
    </source>
</evidence>
<evidence type="ECO:0000313" key="9">
    <source>
        <dbReference type="EMBL" id="MBD3324432.1"/>
    </source>
</evidence>
<feature type="binding site" evidence="7">
    <location>
        <position position="344"/>
    </location>
    <ligand>
        <name>substrate</name>
    </ligand>
</feature>
<dbReference type="GO" id="GO:0019509">
    <property type="term" value="P:L-methionine salvage from methylthioadenosine"/>
    <property type="evidence" value="ECO:0007669"/>
    <property type="project" value="UniProtKB-UniRule"/>
</dbReference>
<dbReference type="PANTHER" id="PTHR34273:SF2">
    <property type="entry name" value="METHYLTHIORIBOSE KINASE"/>
    <property type="match status" value="1"/>
</dbReference>
<reference evidence="9" key="1">
    <citation type="submission" date="2019-11" db="EMBL/GenBank/DDBJ databases">
        <title>Microbial mats filling the niche in hypersaline microbial mats.</title>
        <authorList>
            <person name="Wong H.L."/>
            <person name="Macleod F.I."/>
            <person name="White R.A. III"/>
            <person name="Burns B.P."/>
        </authorList>
    </citation>
    <scope>NUCLEOTIDE SEQUENCE</scope>
    <source>
        <strain evidence="9">Rbin_158</strain>
    </source>
</reference>
<keyword evidence="4 7" id="KW-0547">Nucleotide-binding</keyword>
<gene>
    <name evidence="7 9" type="primary">mtnK</name>
    <name evidence="9" type="ORF">GF339_07585</name>
</gene>
<sequence>MGYRSLDPSSAIEYVKSNNLFPQEAKLTAGEVGDGNLNLVFQIRDEQNGKSVIIKQALPYVRCVGESWPLDLNRTILEANAFEIQNTLAPGLVPKLYHKDEELALVVMEDLSHLGVMRPGTLQMRKYPKFADHISTFMANTLFYTSDLYMDPFEKKALVKKFINPELCKITEDLICSDPYYDCERNIINPALRPYLEQVFWKKPALRLEATKYKYHFLTEAQSLVHGDLHTGSVFADEEQTKVFDPEFAYVGPAAFDPGLLIGNILINYISWSGKDRPVEAIQDYRQYLIDTINDLYTLFHQKFVANWDADATEVMATVSGYQEFYMRKMFVDTLAFAAMVMIRRVHGLAHNIDVDEIEDLERRRDVQIAILEMAEEIMMSRESFATIYDVTAFVKQRIF</sequence>